<dbReference type="GO" id="GO:0006777">
    <property type="term" value="P:Mo-molybdopterin cofactor biosynthetic process"/>
    <property type="evidence" value="ECO:0007669"/>
    <property type="project" value="InterPro"/>
</dbReference>
<evidence type="ECO:0000256" key="1">
    <source>
        <dbReference type="ARBA" id="ARBA00022741"/>
    </source>
</evidence>
<organism evidence="4 5">
    <name type="scientific">Emcibacter nanhaiensis</name>
    <dbReference type="NCBI Taxonomy" id="1505037"/>
    <lineage>
        <taxon>Bacteria</taxon>
        <taxon>Pseudomonadati</taxon>
        <taxon>Pseudomonadota</taxon>
        <taxon>Alphaproteobacteria</taxon>
        <taxon>Emcibacterales</taxon>
        <taxon>Emcibacteraceae</taxon>
        <taxon>Emcibacter</taxon>
    </lineage>
</organism>
<dbReference type="InterPro" id="IPR012675">
    <property type="entry name" value="Beta-grasp_dom_sf"/>
</dbReference>
<accession>A0A501PH66</accession>
<sequence>MKLLYFARVREDVGTSEEDLSLPAEIKTAGDLLAHLRGRGDNYTRALEDMNRIRIAVNEVYVDLDHPVCDSDEVAVFPPMTGG</sequence>
<dbReference type="InterPro" id="IPR016155">
    <property type="entry name" value="Mopterin_synth/thiamin_S_b"/>
</dbReference>
<dbReference type="GO" id="GO:0000166">
    <property type="term" value="F:nucleotide binding"/>
    <property type="evidence" value="ECO:0007669"/>
    <property type="project" value="UniProtKB-KW"/>
</dbReference>
<dbReference type="NCBIfam" id="TIGR01682">
    <property type="entry name" value="moaD"/>
    <property type="match status" value="1"/>
</dbReference>
<reference evidence="5" key="1">
    <citation type="submission" date="2019-06" db="EMBL/GenBank/DDBJ databases">
        <title>The complete genome of Emcibacter congregatus ZYLT.</title>
        <authorList>
            <person name="Zhao Z."/>
        </authorList>
    </citation>
    <scope>NUCLEOTIDE SEQUENCE [LARGE SCALE GENOMIC DNA]</scope>
    <source>
        <strain evidence="5">MCCC 1A06723</strain>
    </source>
</reference>
<protein>
    <recommendedName>
        <fullName evidence="3">Molybdopterin synthase sulfur carrier subunit</fullName>
    </recommendedName>
</protein>
<dbReference type="PANTHER" id="PTHR33359">
    <property type="entry name" value="MOLYBDOPTERIN SYNTHASE SULFUR CARRIER SUBUNIT"/>
    <property type="match status" value="1"/>
</dbReference>
<dbReference type="GO" id="GO:1990133">
    <property type="term" value="C:molybdopterin adenylyltransferase complex"/>
    <property type="evidence" value="ECO:0007669"/>
    <property type="project" value="TreeGrafter"/>
</dbReference>
<keyword evidence="1" id="KW-0547">Nucleotide-binding</keyword>
<dbReference type="InterPro" id="IPR044672">
    <property type="entry name" value="MOCS2A"/>
</dbReference>
<dbReference type="PANTHER" id="PTHR33359:SF1">
    <property type="entry name" value="MOLYBDOPTERIN SYNTHASE SULFUR CARRIER SUBUNIT"/>
    <property type="match status" value="1"/>
</dbReference>
<dbReference type="UniPathway" id="UPA00344"/>
<dbReference type="RefSeq" id="WP_139941081.1">
    <property type="nucleotide sequence ID" value="NZ_JBHSYP010000006.1"/>
</dbReference>
<evidence type="ECO:0000256" key="2">
    <source>
        <dbReference type="ARBA" id="ARBA00024200"/>
    </source>
</evidence>
<dbReference type="Pfam" id="PF02597">
    <property type="entry name" value="ThiS"/>
    <property type="match status" value="1"/>
</dbReference>
<dbReference type="Gene3D" id="3.10.20.30">
    <property type="match status" value="1"/>
</dbReference>
<evidence type="ECO:0000313" key="4">
    <source>
        <dbReference type="EMBL" id="TPD59418.1"/>
    </source>
</evidence>
<dbReference type="InterPro" id="IPR003749">
    <property type="entry name" value="ThiS/MoaD-like"/>
</dbReference>
<dbReference type="AlphaFoldDB" id="A0A501PH66"/>
<dbReference type="EMBL" id="VFIY01000014">
    <property type="protein sequence ID" value="TPD59418.1"/>
    <property type="molecule type" value="Genomic_DNA"/>
</dbReference>
<evidence type="ECO:0000313" key="5">
    <source>
        <dbReference type="Proteomes" id="UP000319148"/>
    </source>
</evidence>
<dbReference type="SUPFAM" id="SSF54285">
    <property type="entry name" value="MoaD/ThiS"/>
    <property type="match status" value="1"/>
</dbReference>
<dbReference type="CDD" id="cd00754">
    <property type="entry name" value="Ubl_MoaD"/>
    <property type="match status" value="1"/>
</dbReference>
<keyword evidence="5" id="KW-1185">Reference proteome</keyword>
<proteinExistence type="inferred from homology"/>
<comment type="caution">
    <text evidence="4">The sequence shown here is derived from an EMBL/GenBank/DDBJ whole genome shotgun (WGS) entry which is preliminary data.</text>
</comment>
<evidence type="ECO:0000256" key="3">
    <source>
        <dbReference type="ARBA" id="ARBA00024247"/>
    </source>
</evidence>
<gene>
    <name evidence="4" type="primary">moaD</name>
    <name evidence="4" type="ORF">FIV46_11530</name>
</gene>
<dbReference type="Proteomes" id="UP000319148">
    <property type="component" value="Unassembled WGS sequence"/>
</dbReference>
<dbReference type="OrthoDB" id="9800712at2"/>
<comment type="similarity">
    <text evidence="2">Belongs to the MoaD family.</text>
</comment>
<name>A0A501PH66_9PROT</name>